<evidence type="ECO:0000313" key="3">
    <source>
        <dbReference type="EMBL" id="CCK77053.1"/>
    </source>
</evidence>
<evidence type="ECO:0000313" key="4">
    <source>
        <dbReference type="Proteomes" id="UP000032749"/>
    </source>
</evidence>
<dbReference type="GO" id="GO:0042597">
    <property type="term" value="C:periplasmic space"/>
    <property type="evidence" value="ECO:0007669"/>
    <property type="project" value="UniProtKB-SubCell"/>
</dbReference>
<evidence type="ECO:0000256" key="1">
    <source>
        <dbReference type="RuleBase" id="RU364038"/>
    </source>
</evidence>
<dbReference type="PANTHER" id="PTHR35272:SF3">
    <property type="entry name" value="THIOL:DISULFIDE INTERCHANGE PROTEIN DSBC"/>
    <property type="match status" value="1"/>
</dbReference>
<proteinExistence type="inferred from homology"/>
<dbReference type="InterPro" id="IPR051470">
    <property type="entry name" value="Thiol:disulfide_interchange"/>
</dbReference>
<comment type="function">
    <text evidence="1">Required for disulfide bond formation in some periplasmic proteins. Acts by transferring its disulfide bond to other proteins and is reduced in the process.</text>
</comment>
<dbReference type="Proteomes" id="UP000032749">
    <property type="component" value="Chromosome"/>
</dbReference>
<comment type="subcellular location">
    <subcellularLocation>
        <location evidence="1">Periplasm</location>
    </subcellularLocation>
</comment>
<dbReference type="PATRIC" id="fig|698738.3.peg.2988"/>
<keyword evidence="4" id="KW-1185">Reference proteome</keyword>
<comment type="similarity">
    <text evidence="1">Belongs to the thioredoxin family. DsbC subfamily.</text>
</comment>
<keyword evidence="1" id="KW-0676">Redox-active center</keyword>
<keyword evidence="1" id="KW-0574">Periplasm</keyword>
<dbReference type="AlphaFoldDB" id="R4YTJ6"/>
<dbReference type="PANTHER" id="PTHR35272">
    <property type="entry name" value="THIOL:DISULFIDE INTERCHANGE PROTEIN DSBC-RELATED"/>
    <property type="match status" value="1"/>
</dbReference>
<protein>
    <recommendedName>
        <fullName evidence="1">Thiol:disulfide interchange protein</fullName>
    </recommendedName>
</protein>
<keyword evidence="1" id="KW-0732">Signal</keyword>
<dbReference type="HOGENOM" id="CLU_083593_0_0_6"/>
<dbReference type="InterPro" id="IPR033954">
    <property type="entry name" value="DiS-bond_Isoase_DsbC/G"/>
</dbReference>
<dbReference type="SUPFAM" id="SSF52833">
    <property type="entry name" value="Thioredoxin-like"/>
    <property type="match status" value="1"/>
</dbReference>
<reference evidence="3 4" key="1">
    <citation type="journal article" date="2013" name="Nat. Commun.">
        <title>Genome sequence and functional genomic analysis of the oil-degrading bacterium Oleispira antarctica.</title>
        <authorList>
            <person name="Kube M."/>
            <person name="Chernikova T.N."/>
            <person name="Al-Ramahi Y."/>
            <person name="Beloqui A."/>
            <person name="Lopez-Cortez N."/>
            <person name="Guazzaroni M.E."/>
            <person name="Heipieper H.J."/>
            <person name="Klages S."/>
            <person name="Kotsyurbenko O.R."/>
            <person name="Langer I."/>
            <person name="Nechitaylo T.Y."/>
            <person name="Lunsdorf H."/>
            <person name="Fernandez M."/>
            <person name="Juarez S."/>
            <person name="Ciordia S."/>
            <person name="Singer A."/>
            <person name="Kagan O."/>
            <person name="Egorova O."/>
            <person name="Petit P.A."/>
            <person name="Stogios P."/>
            <person name="Kim Y."/>
            <person name="Tchigvintsev A."/>
            <person name="Flick R."/>
            <person name="Denaro R."/>
            <person name="Genovese M."/>
            <person name="Albar J.P."/>
            <person name="Reva O.N."/>
            <person name="Martinez-Gomariz M."/>
            <person name="Tran H."/>
            <person name="Ferrer M."/>
            <person name="Savchenko A."/>
            <person name="Yakunin A.F."/>
            <person name="Yakimov M.M."/>
            <person name="Golyshina O.V."/>
            <person name="Reinhardt R."/>
            <person name="Golyshin P.N."/>
        </authorList>
    </citation>
    <scope>NUCLEOTIDE SEQUENCE [LARGE SCALE GENOMIC DNA]</scope>
</reference>
<dbReference type="InterPro" id="IPR012336">
    <property type="entry name" value="Thioredoxin-like_fold"/>
</dbReference>
<dbReference type="EMBL" id="FO203512">
    <property type="protein sequence ID" value="CCK77053.1"/>
    <property type="molecule type" value="Genomic_DNA"/>
</dbReference>
<dbReference type="Gene3D" id="3.40.30.10">
    <property type="entry name" value="Glutaredoxin"/>
    <property type="match status" value="1"/>
</dbReference>
<gene>
    <name evidence="3" type="primary">dsbC</name>
    <name evidence="3" type="ORF">OLEAN_C28770</name>
</gene>
<sequence>MRILATLLAVFAVATTSYAAEVPQPAVDAAEQNKQLSLRVEAQISQSFGQPVKVKEVMSLANKQIIEAVLADGSLVHLTPDLTHMVYRGELYELLPLKPNNITKNRNNIKREGLMAALDDKDLVIFKAKGEEKTVINVFTDIDCGYCRKLHNEVARLNDLGITVRYLAYPRAGVTDRRTGQLTSSFKKIKSVWCDENRAEAMTAAKKNRTIKDNLDCDAPIAEHIALGYEVGVSGTPAIVLQDGRFIGGYMAADELAKTIGLN</sequence>
<feature type="signal peptide" evidence="1">
    <location>
        <begin position="1"/>
        <end position="19"/>
    </location>
</feature>
<dbReference type="Pfam" id="PF13098">
    <property type="entry name" value="Thioredoxin_2"/>
    <property type="match status" value="1"/>
</dbReference>
<dbReference type="STRING" id="698738.OLEAN_C28770"/>
<dbReference type="CDD" id="cd03020">
    <property type="entry name" value="DsbA_DsbC_DsbG"/>
    <property type="match status" value="1"/>
</dbReference>
<name>R4YTJ6_OLEAN</name>
<dbReference type="InterPro" id="IPR036249">
    <property type="entry name" value="Thioredoxin-like_sf"/>
</dbReference>
<evidence type="ECO:0000259" key="2">
    <source>
        <dbReference type="Pfam" id="PF13098"/>
    </source>
</evidence>
<dbReference type="OrthoDB" id="12976at2"/>
<feature type="chain" id="PRO_5010005197" description="Thiol:disulfide interchange protein" evidence="1">
    <location>
        <begin position="20"/>
        <end position="263"/>
    </location>
</feature>
<dbReference type="KEGG" id="oai:OLEAN_C28770"/>
<accession>R4YTJ6</accession>
<organism evidence="3 4">
    <name type="scientific">Oleispira antarctica RB-8</name>
    <dbReference type="NCBI Taxonomy" id="698738"/>
    <lineage>
        <taxon>Bacteria</taxon>
        <taxon>Pseudomonadati</taxon>
        <taxon>Pseudomonadota</taxon>
        <taxon>Gammaproteobacteria</taxon>
        <taxon>Oceanospirillales</taxon>
        <taxon>Oceanospirillaceae</taxon>
        <taxon>Oleispira</taxon>
    </lineage>
</organism>
<feature type="domain" description="Thioredoxin-like fold" evidence="2">
    <location>
        <begin position="128"/>
        <end position="259"/>
    </location>
</feature>